<evidence type="ECO:0008006" key="3">
    <source>
        <dbReference type="Google" id="ProtNLM"/>
    </source>
</evidence>
<sequence>MFKFKKRARSSLKVGVGFHSDGLSLASIDTIGNQLRIVSCAFYTGDSAPLLSSVLHDAVKSQGIRGVPAVAVLAPGSYSLFQVETPEVEHEELKSAIRWRIKDLLDFHIEDAVLDIFDLPQSQRKTGPRMMYVVVAKNSLIQQYVNQLEEMGLEVGAIDITELALRNVLALSTNSEQFQALLYLPPRYGMIEIVEGDTLYLNRRIEINGNDLEEQGGFGLDEQLDSLVLELQRSLDYHESQFGMGAVPNISIIAPESRRDRLREYADENLAAKVALLDLNGLLEGIEAIDPSTLYRCLPAIGAALRSD</sequence>
<dbReference type="AlphaFoldDB" id="A0A558CUM3"/>
<comment type="caution">
    <text evidence="1">The sequence shown here is derived from an EMBL/GenBank/DDBJ whole genome shotgun (WGS) entry which is preliminary data.</text>
</comment>
<dbReference type="Proteomes" id="UP000317355">
    <property type="component" value="Unassembled WGS sequence"/>
</dbReference>
<evidence type="ECO:0000313" key="1">
    <source>
        <dbReference type="EMBL" id="TVT52412.1"/>
    </source>
</evidence>
<evidence type="ECO:0000313" key="2">
    <source>
        <dbReference type="Proteomes" id="UP000317355"/>
    </source>
</evidence>
<dbReference type="Gene3D" id="3.30.420.40">
    <property type="match status" value="2"/>
</dbReference>
<reference evidence="1 2" key="1">
    <citation type="submission" date="2019-07" db="EMBL/GenBank/DDBJ databases">
        <title>The pathways for chlorine oxyanion respiration interact through the shared metabolite chlorate.</title>
        <authorList>
            <person name="Barnum T.P."/>
            <person name="Cheng Y."/>
            <person name="Hill K.A."/>
            <person name="Lucas L.N."/>
            <person name="Carlson H.K."/>
            <person name="Coates J.D."/>
        </authorList>
    </citation>
    <scope>NUCLEOTIDE SEQUENCE [LARGE SCALE GENOMIC DNA]</scope>
    <source>
        <strain evidence="1">BK-3</strain>
    </source>
</reference>
<name>A0A558CUM3_9GAMM</name>
<dbReference type="SUPFAM" id="SSF53067">
    <property type="entry name" value="Actin-like ATPase domain"/>
    <property type="match status" value="1"/>
</dbReference>
<organism evidence="1 2">
    <name type="scientific">Sedimenticola thiotaurini</name>
    <dbReference type="NCBI Taxonomy" id="1543721"/>
    <lineage>
        <taxon>Bacteria</taxon>
        <taxon>Pseudomonadati</taxon>
        <taxon>Pseudomonadota</taxon>
        <taxon>Gammaproteobacteria</taxon>
        <taxon>Chromatiales</taxon>
        <taxon>Sedimenticolaceae</taxon>
        <taxon>Sedimenticola</taxon>
    </lineage>
</organism>
<dbReference type="EMBL" id="VMRY01000070">
    <property type="protein sequence ID" value="TVT52412.1"/>
    <property type="molecule type" value="Genomic_DNA"/>
</dbReference>
<dbReference type="Gene3D" id="3.30.1490.300">
    <property type="match status" value="1"/>
</dbReference>
<gene>
    <name evidence="1" type="ORF">FHK82_13705</name>
</gene>
<dbReference type="InterPro" id="IPR043129">
    <property type="entry name" value="ATPase_NBD"/>
</dbReference>
<protein>
    <recommendedName>
        <fullName evidence="3">MSHA biogenesis protein MshI</fullName>
    </recommendedName>
</protein>
<proteinExistence type="predicted"/>
<accession>A0A558CUM3</accession>